<keyword evidence="7" id="KW-0406">Ion transport</keyword>
<evidence type="ECO:0000256" key="9">
    <source>
        <dbReference type="SAM" id="Phobius"/>
    </source>
</evidence>
<dbReference type="InterPro" id="IPR027469">
    <property type="entry name" value="Cation_efflux_TMD_sf"/>
</dbReference>
<dbReference type="NCBIfam" id="TIGR01297">
    <property type="entry name" value="CDF"/>
    <property type="match status" value="1"/>
</dbReference>
<organism evidence="12 13">
    <name type="scientific">Elusimicrobium minutum (strain Pei191)</name>
    <dbReference type="NCBI Taxonomy" id="445932"/>
    <lineage>
        <taxon>Bacteria</taxon>
        <taxon>Pseudomonadati</taxon>
        <taxon>Elusimicrobiota</taxon>
        <taxon>Elusimicrobia</taxon>
        <taxon>Elusimicrobiales</taxon>
        <taxon>Elusimicrobiaceae</taxon>
        <taxon>Elusimicrobium</taxon>
    </lineage>
</organism>
<feature type="transmembrane region" description="Helical" evidence="9">
    <location>
        <begin position="82"/>
        <end position="100"/>
    </location>
</feature>
<keyword evidence="5" id="KW-0864">Zinc transport</keyword>
<keyword evidence="4 9" id="KW-0812">Transmembrane</keyword>
<evidence type="ECO:0000256" key="8">
    <source>
        <dbReference type="ARBA" id="ARBA00023136"/>
    </source>
</evidence>
<evidence type="ECO:0000256" key="2">
    <source>
        <dbReference type="ARBA" id="ARBA00008873"/>
    </source>
</evidence>
<keyword evidence="6 9" id="KW-1133">Transmembrane helix</keyword>
<feature type="transmembrane region" description="Helical" evidence="9">
    <location>
        <begin position="179"/>
        <end position="205"/>
    </location>
</feature>
<evidence type="ECO:0000256" key="3">
    <source>
        <dbReference type="ARBA" id="ARBA00022448"/>
    </source>
</evidence>
<keyword evidence="5" id="KW-0862">Zinc</keyword>
<feature type="transmembrane region" description="Helical" evidence="9">
    <location>
        <begin position="44"/>
        <end position="70"/>
    </location>
</feature>
<dbReference type="Gene3D" id="1.20.1510.10">
    <property type="entry name" value="Cation efflux protein transmembrane domain"/>
    <property type="match status" value="1"/>
</dbReference>
<dbReference type="InterPro" id="IPR036837">
    <property type="entry name" value="Cation_efflux_CTD_sf"/>
</dbReference>
<feature type="transmembrane region" description="Helical" evidence="9">
    <location>
        <begin position="142"/>
        <end position="167"/>
    </location>
</feature>
<comment type="similarity">
    <text evidence="2">Belongs to the cation diffusion facilitator (CDF) transporter (TC 2.A.4) family. SLC30A subfamily.</text>
</comment>
<feature type="domain" description="Cation efflux protein transmembrane" evidence="10">
    <location>
        <begin position="45"/>
        <end position="237"/>
    </location>
</feature>
<evidence type="ECO:0000256" key="7">
    <source>
        <dbReference type="ARBA" id="ARBA00023065"/>
    </source>
</evidence>
<evidence type="ECO:0000313" key="12">
    <source>
        <dbReference type="EMBL" id="ACC98464.1"/>
    </source>
</evidence>
<dbReference type="GO" id="GO:0005886">
    <property type="term" value="C:plasma membrane"/>
    <property type="evidence" value="ECO:0007669"/>
    <property type="project" value="TreeGrafter"/>
</dbReference>
<evidence type="ECO:0000256" key="6">
    <source>
        <dbReference type="ARBA" id="ARBA00022989"/>
    </source>
</evidence>
<dbReference type="RefSeq" id="WP_012415079.1">
    <property type="nucleotide sequence ID" value="NC_010644.1"/>
</dbReference>
<dbReference type="Proteomes" id="UP000001029">
    <property type="component" value="Chromosome"/>
</dbReference>
<dbReference type="InterPro" id="IPR050681">
    <property type="entry name" value="CDF/SLC30A"/>
</dbReference>
<dbReference type="AlphaFoldDB" id="B2KD68"/>
<dbReference type="EMBL" id="CP001055">
    <property type="protein sequence ID" value="ACC98464.1"/>
    <property type="molecule type" value="Genomic_DNA"/>
</dbReference>
<protein>
    <submittedName>
        <fullName evidence="12">Cation diffusion facilitator family transporter</fullName>
    </submittedName>
</protein>
<keyword evidence="13" id="KW-1185">Reference proteome</keyword>
<dbReference type="InterPro" id="IPR027470">
    <property type="entry name" value="Cation_efflux_CTD"/>
</dbReference>
<sequence length="327" mass="35551">MTKKEEHLHVCACSHGHKQGHHAHALHEHGHRHHDHGAGASKKALLISFILIIIFMVVELAGGLISGSLALLSDAGHMFSDAFALGLSLTAVIAGQRAATKTKTYGYRRFEVLAAFFNAITIFLIAVFILKEAVVRIQNPAPILSGYMFIIAVIGLLVNIAVLMILRRREIKDNINVKGALLHVLGDILGSVGVIIAAALIYFFGWYIADPIISVIVAFLILYSAWKIFAETVNILLEGAPGHINIEALKSSVCVIKGVVDAHDMHVWSISSGFLVLTAHITVSEDADRDLVLEEARKIIADNASIEHVTIQIESCEHKNSCNGRCN</sequence>
<dbReference type="SUPFAM" id="SSF161111">
    <property type="entry name" value="Cation efflux protein transmembrane domain-like"/>
    <property type="match status" value="1"/>
</dbReference>
<feature type="domain" description="Cation efflux protein cytoplasmic" evidence="11">
    <location>
        <begin position="243"/>
        <end position="316"/>
    </location>
</feature>
<keyword evidence="8 9" id="KW-0472">Membrane</keyword>
<comment type="subcellular location">
    <subcellularLocation>
        <location evidence="1">Membrane</location>
        <topology evidence="1">Multi-pass membrane protein</topology>
    </subcellularLocation>
</comment>
<name>B2KD68_ELUMP</name>
<dbReference type="KEGG" id="emi:Emin_0909"/>
<evidence type="ECO:0000256" key="4">
    <source>
        <dbReference type="ARBA" id="ARBA00022692"/>
    </source>
</evidence>
<evidence type="ECO:0000256" key="5">
    <source>
        <dbReference type="ARBA" id="ARBA00022906"/>
    </source>
</evidence>
<accession>B2KD68</accession>
<gene>
    <name evidence="12" type="ordered locus">Emin_0909</name>
</gene>
<evidence type="ECO:0000259" key="11">
    <source>
        <dbReference type="Pfam" id="PF16916"/>
    </source>
</evidence>
<proteinExistence type="inferred from homology"/>
<dbReference type="Pfam" id="PF01545">
    <property type="entry name" value="Cation_efflux"/>
    <property type="match status" value="1"/>
</dbReference>
<dbReference type="InterPro" id="IPR058533">
    <property type="entry name" value="Cation_efflux_TM"/>
</dbReference>
<keyword evidence="3" id="KW-0813">Transport</keyword>
<dbReference type="Pfam" id="PF16916">
    <property type="entry name" value="ZT_dimer"/>
    <property type="match status" value="1"/>
</dbReference>
<dbReference type="OrthoDB" id="9809646at2"/>
<dbReference type="GO" id="GO:0005385">
    <property type="term" value="F:zinc ion transmembrane transporter activity"/>
    <property type="evidence" value="ECO:0007669"/>
    <property type="project" value="TreeGrafter"/>
</dbReference>
<dbReference type="PANTHER" id="PTHR11562">
    <property type="entry name" value="CATION EFFLUX PROTEIN/ ZINC TRANSPORTER"/>
    <property type="match status" value="1"/>
</dbReference>
<feature type="transmembrane region" description="Helical" evidence="9">
    <location>
        <begin position="211"/>
        <end position="229"/>
    </location>
</feature>
<evidence type="ECO:0000256" key="1">
    <source>
        <dbReference type="ARBA" id="ARBA00004141"/>
    </source>
</evidence>
<dbReference type="SUPFAM" id="SSF160240">
    <property type="entry name" value="Cation efflux protein cytoplasmic domain-like"/>
    <property type="match status" value="1"/>
</dbReference>
<reference evidence="12 13" key="1">
    <citation type="journal article" date="2009" name="Appl. Environ. Microbiol.">
        <title>Genomic analysis of 'Elusimicrobium minutum,' the first cultivated representative of the phylum 'Elusimicrobia' (formerly termite group 1).</title>
        <authorList>
            <person name="Herlemann D.P.R."/>
            <person name="Geissinger O."/>
            <person name="Ikeda-Ohtsubo W."/>
            <person name="Kunin V."/>
            <person name="Sun H."/>
            <person name="Lapidus A."/>
            <person name="Hugenholtz P."/>
            <person name="Brune A."/>
        </authorList>
    </citation>
    <scope>NUCLEOTIDE SEQUENCE [LARGE SCALE GENOMIC DNA]</scope>
    <source>
        <strain evidence="12 13">Pei191</strain>
    </source>
</reference>
<dbReference type="STRING" id="445932.Emin_0909"/>
<dbReference type="InterPro" id="IPR002524">
    <property type="entry name" value="Cation_efflux"/>
</dbReference>
<dbReference type="HOGENOM" id="CLU_013430_0_0_0"/>
<feature type="transmembrane region" description="Helical" evidence="9">
    <location>
        <begin position="112"/>
        <end position="130"/>
    </location>
</feature>
<evidence type="ECO:0000259" key="10">
    <source>
        <dbReference type="Pfam" id="PF01545"/>
    </source>
</evidence>
<evidence type="ECO:0000313" key="13">
    <source>
        <dbReference type="Proteomes" id="UP000001029"/>
    </source>
</evidence>
<dbReference type="PANTHER" id="PTHR11562:SF17">
    <property type="entry name" value="RE54080P-RELATED"/>
    <property type="match status" value="1"/>
</dbReference>